<feature type="compositionally biased region" description="Low complexity" evidence="1">
    <location>
        <begin position="1032"/>
        <end position="1050"/>
    </location>
</feature>
<feature type="compositionally biased region" description="Low complexity" evidence="1">
    <location>
        <begin position="1074"/>
        <end position="1090"/>
    </location>
</feature>
<feature type="compositionally biased region" description="Acidic residues" evidence="1">
    <location>
        <begin position="1156"/>
        <end position="1166"/>
    </location>
</feature>
<evidence type="ECO:0000313" key="2">
    <source>
        <dbReference type="EMBL" id="CAK0838014.1"/>
    </source>
</evidence>
<proteinExistence type="predicted"/>
<feature type="compositionally biased region" description="Basic residues" evidence="1">
    <location>
        <begin position="461"/>
        <end position="473"/>
    </location>
</feature>
<feature type="region of interest" description="Disordered" evidence="1">
    <location>
        <begin position="446"/>
        <end position="488"/>
    </location>
</feature>
<reference evidence="2" key="1">
    <citation type="submission" date="2023-10" db="EMBL/GenBank/DDBJ databases">
        <authorList>
            <person name="Chen Y."/>
            <person name="Shah S."/>
            <person name="Dougan E. K."/>
            <person name="Thang M."/>
            <person name="Chan C."/>
        </authorList>
    </citation>
    <scope>NUCLEOTIDE SEQUENCE [LARGE SCALE GENOMIC DNA]</scope>
</reference>
<organism evidence="2 3">
    <name type="scientific">Prorocentrum cordatum</name>
    <dbReference type="NCBI Taxonomy" id="2364126"/>
    <lineage>
        <taxon>Eukaryota</taxon>
        <taxon>Sar</taxon>
        <taxon>Alveolata</taxon>
        <taxon>Dinophyceae</taxon>
        <taxon>Prorocentrales</taxon>
        <taxon>Prorocentraceae</taxon>
        <taxon>Prorocentrum</taxon>
    </lineage>
</organism>
<feature type="compositionally biased region" description="Low complexity" evidence="1">
    <location>
        <begin position="449"/>
        <end position="460"/>
    </location>
</feature>
<accession>A0ABN9SZF5</accession>
<evidence type="ECO:0000256" key="1">
    <source>
        <dbReference type="SAM" id="MobiDB-lite"/>
    </source>
</evidence>
<feature type="compositionally biased region" description="Basic residues" evidence="1">
    <location>
        <begin position="1051"/>
        <end position="1065"/>
    </location>
</feature>
<feature type="compositionally biased region" description="Low complexity" evidence="1">
    <location>
        <begin position="1131"/>
        <end position="1149"/>
    </location>
</feature>
<gene>
    <name evidence="2" type="ORF">PCOR1329_LOCUS34054</name>
</gene>
<comment type="caution">
    <text evidence="2">The sequence shown here is derived from an EMBL/GenBank/DDBJ whole genome shotgun (WGS) entry which is preliminary data.</text>
</comment>
<feature type="region of interest" description="Disordered" evidence="1">
    <location>
        <begin position="1032"/>
        <end position="1166"/>
    </location>
</feature>
<dbReference type="EMBL" id="CAUYUJ010014191">
    <property type="protein sequence ID" value="CAK0838014.1"/>
    <property type="molecule type" value="Genomic_DNA"/>
</dbReference>
<evidence type="ECO:0000313" key="3">
    <source>
        <dbReference type="Proteomes" id="UP001189429"/>
    </source>
</evidence>
<dbReference type="Proteomes" id="UP001189429">
    <property type="component" value="Unassembled WGS sequence"/>
</dbReference>
<keyword evidence="3" id="KW-1185">Reference proteome</keyword>
<name>A0ABN9SZF5_9DINO</name>
<sequence length="1231" mass="131564">MVVAALGAALAEAGPGVLCELARGAEVEAARGALGPGARVAPRLPLSDRSSLPGLTAAVALPRPGRLGGGVAGLGRWTHERLLLWPVHRDRRHECWVAETPDGDRYVERKAHGRWHASLLHGWPKGFRGDVVMVPKGRFRARCSARWCWRAVGLHARGAVGAAYPRGWVPTLGRSRARWWIGTGTSAAWTLGCSRARGGGSEANEEATRLALGPPPLEDAETMLLVAGLHAGGGLQLGDEVAPTSGDVAAGSKVIGSRLDGRPVLCERVSFGDVSAWRAEALANAGRATAIGGADTPRQGGEAAGREDARTLSAEWNMQGARFKVWRRAVGESCEGALGGCELRWAGTALHLCQRLTQHGGDPETWMSNFCQEYGISQRDRTWHELNRLISIFWLAGTFDAVKLGGPACLEVAARRAAQITEADRLAALGRGRALAAGGRVAGGSDDVAGALEAGGPPRGRAGRRRQRQRRRSWAWARQGEAQRRSRCRRAQIMDTGLGARPPPGLGAEAMRGGQVHPLPGLRELDADLAAPLGRRDRARVRQLANEGLASLNWSHGGVFFVKKKGDRQRPIPDCRPANRTFRSPPGVGLVSGDRLGRVERLTAGGADLGEELDDALGELGTWLGASDVKDCFHWLLLDDRPGLQEFFGRPPPRACELGPPQLGGAALGKDTLIYPLAESQVRAALTAATESFGSVGLEVHETSSSSAGGEALGVQLGGRTGCTRPTPARFWRVRGAVQALLRRRRVSGLELEIVVGHRAFLGLVRRESLSCFHCIYRSIQRHCFERVALWDSVVQELRAFSALMIYLRADWGAGWLPGVYLSDATLDGFGPAYSLRGPGSVGRAVEAAGLELLADGGVGAREATPAIPDAGVARWSQDPDFEEVPAELLHAGRWRTVLAVRWAIEEGAPRLEGRAVLKAAGRVASSGAGHDGRALLLGDNTSVIFAFSRSRARDFKLLAMILHAAACSFWRGLRFSYRWIPSEFSSSDEGGRLFAREYEAEKCATHLLPQVEKRRDRDEKALGCLDPSAWSDAPAAASRAEPSRALPPRGARRRRAPLRGRPTRARVPTHALPAPRGAAGASGPRASGRCPRRARTPSRAAPSELDRRAAAGGAPPPAGLGRATSTPRGRATAASSKDARAADATAAAVRGDSESSVEEELPGQDAEVEDCIGKWMRAEFSVGRRAWLERGMLAAVTCRLARGLEDEKAVPWGPSPFYQMFAQATAALGY</sequence>
<protein>
    <submittedName>
        <fullName evidence="2">Uncharacterized protein</fullName>
    </submittedName>
</protein>